<proteinExistence type="predicted"/>
<name>A0AA36NBW8_9DINO</name>
<keyword evidence="1" id="KW-1133">Transmembrane helix</keyword>
<dbReference type="Proteomes" id="UP001178507">
    <property type="component" value="Unassembled WGS sequence"/>
</dbReference>
<keyword evidence="3" id="KW-1185">Reference proteome</keyword>
<evidence type="ECO:0008006" key="4">
    <source>
        <dbReference type="Google" id="ProtNLM"/>
    </source>
</evidence>
<keyword evidence="1" id="KW-0812">Transmembrane</keyword>
<organism evidence="2 3">
    <name type="scientific">Effrenium voratum</name>
    <dbReference type="NCBI Taxonomy" id="2562239"/>
    <lineage>
        <taxon>Eukaryota</taxon>
        <taxon>Sar</taxon>
        <taxon>Alveolata</taxon>
        <taxon>Dinophyceae</taxon>
        <taxon>Suessiales</taxon>
        <taxon>Symbiodiniaceae</taxon>
        <taxon>Effrenium</taxon>
    </lineage>
</organism>
<protein>
    <recommendedName>
        <fullName evidence="4">DDE-1 domain-containing protein</fullName>
    </recommendedName>
</protein>
<evidence type="ECO:0000313" key="3">
    <source>
        <dbReference type="Proteomes" id="UP001178507"/>
    </source>
</evidence>
<sequence length="415" mass="47167">MRQIRSCEQQAKRRAASLEAGGLTSLSVKKVLAVYTLSEWQKEAALQAAQQLTTLKAEHPQYPTSALVDRMFLQADLNDLLCMFDDTNVQWEQAVRFARQMLAERGVFSWVKKQNLAHGTAPLSADVFDRLKREMRDNALPAPAPATSRGIRKAVARWRARWSVRRAKLRETDQVDPELLRQKVHMFWRTVSYVTAKCHALEQEPLWLNLDETSVSYSPDCCQGCVVAKSHWCNMHPAGPHRRVRPDRRRGAFTYVALIASNPAVQAVLPHFLISSSARMPKKLFKAYHALPKTRLQLLRAKSSWATSETMILIFKALKEAVAPWVPSHKPILLLDVAGAHLPKEVLRAARTNNIQLIFVPAVGCGCDINYIHHGLREFMQHPTEFPPPVKPSAAELSVIWPKRRRMSYAYRSLF</sequence>
<accession>A0AA36NBW8</accession>
<evidence type="ECO:0000313" key="2">
    <source>
        <dbReference type="EMBL" id="CAJ1401527.1"/>
    </source>
</evidence>
<feature type="transmembrane region" description="Helical" evidence="1">
    <location>
        <begin position="252"/>
        <end position="274"/>
    </location>
</feature>
<reference evidence="2" key="1">
    <citation type="submission" date="2023-08" db="EMBL/GenBank/DDBJ databases">
        <authorList>
            <person name="Chen Y."/>
            <person name="Shah S."/>
            <person name="Dougan E. K."/>
            <person name="Thang M."/>
            <person name="Chan C."/>
        </authorList>
    </citation>
    <scope>NUCLEOTIDE SEQUENCE</scope>
</reference>
<comment type="caution">
    <text evidence="2">The sequence shown here is derived from an EMBL/GenBank/DDBJ whole genome shotgun (WGS) entry which is preliminary data.</text>
</comment>
<gene>
    <name evidence="2" type="ORF">EVOR1521_LOCUS24651</name>
</gene>
<keyword evidence="1" id="KW-0472">Membrane</keyword>
<dbReference type="EMBL" id="CAUJNA010003417">
    <property type="protein sequence ID" value="CAJ1401527.1"/>
    <property type="molecule type" value="Genomic_DNA"/>
</dbReference>
<dbReference type="AlphaFoldDB" id="A0AA36NBW8"/>
<evidence type="ECO:0000256" key="1">
    <source>
        <dbReference type="SAM" id="Phobius"/>
    </source>
</evidence>